<proteinExistence type="predicted"/>
<dbReference type="RefSeq" id="WP_090793273.1">
    <property type="nucleotide sequence ID" value="NZ_BOND01000008.1"/>
</dbReference>
<evidence type="ECO:0000313" key="1">
    <source>
        <dbReference type="EMBL" id="SDZ21545.1"/>
    </source>
</evidence>
<protein>
    <recommendedName>
        <fullName evidence="3">Sporulation and spore germination</fullName>
    </recommendedName>
</protein>
<dbReference type="OrthoDB" id="3626511at2"/>
<dbReference type="STRING" id="137265.SAMN05421684_3544"/>
<reference evidence="2" key="1">
    <citation type="submission" date="2016-10" db="EMBL/GenBank/DDBJ databases">
        <authorList>
            <person name="Varghese N."/>
            <person name="Submissions S."/>
        </authorList>
    </citation>
    <scope>NUCLEOTIDE SEQUENCE [LARGE SCALE GENOMIC DNA]</scope>
    <source>
        <strain evidence="2">DSM 44718</strain>
    </source>
</reference>
<keyword evidence="2" id="KW-1185">Reference proteome</keyword>
<dbReference type="EMBL" id="FNQB01000002">
    <property type="protein sequence ID" value="SDZ21545.1"/>
    <property type="molecule type" value="Genomic_DNA"/>
</dbReference>
<dbReference type="AlphaFoldDB" id="A0A1H3R8A3"/>
<dbReference type="Proteomes" id="UP000199632">
    <property type="component" value="Unassembled WGS sequence"/>
</dbReference>
<organism evidence="1 2">
    <name type="scientific">Asanoa ishikariensis</name>
    <dbReference type="NCBI Taxonomy" id="137265"/>
    <lineage>
        <taxon>Bacteria</taxon>
        <taxon>Bacillati</taxon>
        <taxon>Actinomycetota</taxon>
        <taxon>Actinomycetes</taxon>
        <taxon>Micromonosporales</taxon>
        <taxon>Micromonosporaceae</taxon>
        <taxon>Asanoa</taxon>
    </lineage>
</organism>
<evidence type="ECO:0008006" key="3">
    <source>
        <dbReference type="Google" id="ProtNLM"/>
    </source>
</evidence>
<sequence>MNRPTRLLLAAGALLALLLAGCGVRPSDVISGGPAPAGTVEGVRFYLLSDGEPTVVLRGLKPMRLDEMLSVLAAGPTPTEQQAGFTSEVPADIAPAKIGVAGDGVLVSLATEVRGLSVLAVVQIVCTVQAVAGDAPVTLVNGEQSRGPLKCPAYL</sequence>
<accession>A0A1H3R8A3</accession>
<gene>
    <name evidence="1" type="ORF">SAMN05421684_3544</name>
</gene>
<dbReference type="PROSITE" id="PS51257">
    <property type="entry name" value="PROKAR_LIPOPROTEIN"/>
    <property type="match status" value="1"/>
</dbReference>
<evidence type="ECO:0000313" key="2">
    <source>
        <dbReference type="Proteomes" id="UP000199632"/>
    </source>
</evidence>
<name>A0A1H3R8A3_9ACTN</name>